<dbReference type="SUPFAM" id="SSF49493">
    <property type="entry name" value="HSP40/DnaJ peptide-binding domain"/>
    <property type="match status" value="1"/>
</dbReference>
<dbReference type="Gene3D" id="2.60.260.20">
    <property type="entry name" value="Urease metallochaperone UreE, N-terminal domain"/>
    <property type="match status" value="1"/>
</dbReference>
<organism evidence="2 3">
    <name type="scientific">Liparis tanakae</name>
    <name type="common">Tanaka's snailfish</name>
    <dbReference type="NCBI Taxonomy" id="230148"/>
    <lineage>
        <taxon>Eukaryota</taxon>
        <taxon>Metazoa</taxon>
        <taxon>Chordata</taxon>
        <taxon>Craniata</taxon>
        <taxon>Vertebrata</taxon>
        <taxon>Euteleostomi</taxon>
        <taxon>Actinopterygii</taxon>
        <taxon>Neopterygii</taxon>
        <taxon>Teleostei</taxon>
        <taxon>Neoteleostei</taxon>
        <taxon>Acanthomorphata</taxon>
        <taxon>Eupercaria</taxon>
        <taxon>Perciformes</taxon>
        <taxon>Cottioidei</taxon>
        <taxon>Cottales</taxon>
        <taxon>Liparidae</taxon>
        <taxon>Liparis</taxon>
    </lineage>
</organism>
<keyword evidence="3" id="KW-1185">Reference proteome</keyword>
<evidence type="ECO:0000313" key="2">
    <source>
        <dbReference type="EMBL" id="TNN31838.1"/>
    </source>
</evidence>
<gene>
    <name evidence="2" type="primary">Dnaja3_2</name>
    <name evidence="2" type="ORF">EYF80_058002</name>
</gene>
<dbReference type="OrthoDB" id="6493627at2759"/>
<evidence type="ECO:0000313" key="3">
    <source>
        <dbReference type="Proteomes" id="UP000314294"/>
    </source>
</evidence>
<dbReference type="GO" id="GO:0051082">
    <property type="term" value="F:unfolded protein binding"/>
    <property type="evidence" value="ECO:0007669"/>
    <property type="project" value="InterPro"/>
</dbReference>
<accession>A0A4Z2ESR3</accession>
<reference evidence="2 3" key="1">
    <citation type="submission" date="2019-03" db="EMBL/GenBank/DDBJ databases">
        <title>First draft genome of Liparis tanakae, snailfish: a comprehensive survey of snailfish specific genes.</title>
        <authorList>
            <person name="Kim W."/>
            <person name="Song I."/>
            <person name="Jeong J.-H."/>
            <person name="Kim D."/>
            <person name="Kim S."/>
            <person name="Ryu S."/>
            <person name="Song J.Y."/>
            <person name="Lee S.K."/>
        </authorList>
    </citation>
    <scope>NUCLEOTIDE SEQUENCE [LARGE SCALE GENOMIC DNA]</scope>
    <source>
        <tissue evidence="2">Muscle</tissue>
    </source>
</reference>
<comment type="caution">
    <text evidence="2">The sequence shown here is derived from an EMBL/GenBank/DDBJ whole genome shotgun (WGS) entry which is preliminary data.</text>
</comment>
<dbReference type="EMBL" id="SRLO01003115">
    <property type="protein sequence ID" value="TNN31838.1"/>
    <property type="molecule type" value="Genomic_DNA"/>
</dbReference>
<dbReference type="AlphaFoldDB" id="A0A4Z2ESR3"/>
<dbReference type="GO" id="GO:0006457">
    <property type="term" value="P:protein folding"/>
    <property type="evidence" value="ECO:0007669"/>
    <property type="project" value="InterPro"/>
</dbReference>
<proteinExistence type="predicted"/>
<sequence length="165" mass="18275">MTGAHGAFRCNLVTCPQIPASCPADQVIRLQGEGVRRRSGSGSGDHYAHIKVRVPKKLTPRQRALLLLFAEDELLVSGSVNGLRPRAGRSHAVRAVSGRGRQSLLRYTAHGRLNMQRVSVSGRGRQILRFWDQVHRLRGGRGAEEGGRGRLPLQDEEDVHMRSCR</sequence>
<dbReference type="Proteomes" id="UP000314294">
    <property type="component" value="Unassembled WGS sequence"/>
</dbReference>
<dbReference type="InterPro" id="IPR008971">
    <property type="entry name" value="HSP40/DnaJ_pept-bd"/>
</dbReference>
<evidence type="ECO:0000256" key="1">
    <source>
        <dbReference type="SAM" id="MobiDB-lite"/>
    </source>
</evidence>
<feature type="region of interest" description="Disordered" evidence="1">
    <location>
        <begin position="140"/>
        <end position="165"/>
    </location>
</feature>
<name>A0A4Z2ESR3_9TELE</name>
<protein>
    <submittedName>
        <fullName evidence="2">DnaJ subfamily A member 3, mitochondrial</fullName>
    </submittedName>
</protein>